<evidence type="ECO:0008006" key="3">
    <source>
        <dbReference type="Google" id="ProtNLM"/>
    </source>
</evidence>
<evidence type="ECO:0000313" key="2">
    <source>
        <dbReference type="Proteomes" id="UP001241092"/>
    </source>
</evidence>
<evidence type="ECO:0000313" key="1">
    <source>
        <dbReference type="EMBL" id="BDY29367.1"/>
    </source>
</evidence>
<dbReference type="InterPro" id="IPR029058">
    <property type="entry name" value="AB_hydrolase_fold"/>
</dbReference>
<proteinExistence type="predicted"/>
<dbReference type="Proteomes" id="UP001241092">
    <property type="component" value="Chromosome"/>
</dbReference>
<gene>
    <name evidence="1" type="ORF">hbim_03305</name>
</gene>
<dbReference type="SUPFAM" id="SSF53474">
    <property type="entry name" value="alpha/beta-Hydrolases"/>
    <property type="match status" value="1"/>
</dbReference>
<dbReference type="EMBL" id="AP027452">
    <property type="protein sequence ID" value="BDY29367.1"/>
    <property type="molecule type" value="Genomic_DNA"/>
</dbReference>
<reference evidence="1" key="1">
    <citation type="submission" date="2023-03" db="EMBL/GenBank/DDBJ databases">
        <title>Draft genome sequence of a Mycolicibacterium mageritense strain H4_3_1 isolated from a hybrid biological-inorganic system reactor.</title>
        <authorList>
            <person name="Feng X."/>
            <person name="Kazama D."/>
            <person name="Sato K."/>
            <person name="Kobayashi H."/>
        </authorList>
    </citation>
    <scope>NUCLEOTIDE SEQUENCE</scope>
    <source>
        <strain evidence="1">H4_3_1</strain>
    </source>
</reference>
<accession>A0AAI8XNY1</accession>
<protein>
    <recommendedName>
        <fullName evidence="3">Alpha/beta hydrolase</fullName>
    </recommendedName>
</protein>
<name>A0AAI8XNY1_MYCME</name>
<organism evidence="1 2">
    <name type="scientific">Mycolicibacterium mageritense</name>
    <name type="common">Mycobacterium mageritense</name>
    <dbReference type="NCBI Taxonomy" id="53462"/>
    <lineage>
        <taxon>Bacteria</taxon>
        <taxon>Bacillati</taxon>
        <taxon>Actinomycetota</taxon>
        <taxon>Actinomycetes</taxon>
        <taxon>Mycobacteriales</taxon>
        <taxon>Mycobacteriaceae</taxon>
        <taxon>Mycolicibacterium</taxon>
    </lineage>
</organism>
<dbReference type="Gene3D" id="3.40.50.1820">
    <property type="entry name" value="alpha/beta hydrolase"/>
    <property type="match status" value="1"/>
</dbReference>
<sequence length="245" mass="26401">MRHVERLAGEHACRRRQHPARFATDRPINQLAADCCETYADKTLERMELTAPDAETSYQRHAQRMTVDGIPIEVVGIGPIRGPAVVMLTSSRSRGVVDRVCERLQVAALHPLVVIVDQRIAPETVMRLLATVGLQTAVLVGDRTGGQLAWQLAAAHPGRFTGLVVIDAGHPGVADVSGVISDSTCPAVRLNTTAIVSTSCARAVARASQRLVYGDFRLAETCSPRPTLLSVAQVSSEIVLRTIGW</sequence>
<dbReference type="AlphaFoldDB" id="A0AAI8XNY1"/>